<name>A0A545TZT2_9GAMM</name>
<accession>A0A545TZT2</accession>
<feature type="domain" description="RES" evidence="1">
    <location>
        <begin position="80"/>
        <end position="209"/>
    </location>
</feature>
<reference evidence="2 3" key="1">
    <citation type="submission" date="2019-06" db="EMBL/GenBank/DDBJ databases">
        <title>Whole genome sequence for Cellvibrionaceae sp. R142.</title>
        <authorList>
            <person name="Wang G."/>
        </authorList>
    </citation>
    <scope>NUCLEOTIDE SEQUENCE [LARGE SCALE GENOMIC DNA]</scope>
    <source>
        <strain evidence="2 3">R142</strain>
    </source>
</reference>
<dbReference type="Proteomes" id="UP000319732">
    <property type="component" value="Unassembled WGS sequence"/>
</dbReference>
<dbReference type="OrthoDB" id="9795903at2"/>
<dbReference type="AlphaFoldDB" id="A0A545TZT2"/>
<dbReference type="RefSeq" id="WP_142903736.1">
    <property type="nucleotide sequence ID" value="NZ_ML660090.1"/>
</dbReference>
<proteinExistence type="predicted"/>
<gene>
    <name evidence="2" type="ORF">FKG94_08320</name>
</gene>
<evidence type="ECO:0000313" key="3">
    <source>
        <dbReference type="Proteomes" id="UP000319732"/>
    </source>
</evidence>
<sequence length="232" mass="25570">MINDLTPFSENSIVGYRLINAKFPPIAIFEDVAGPEEYEALYEIQALTNPRLKAEVGDLSFLPKEEIPFGIVGCGYSTAPFTHINPDGSRFSDGSFGLLYAGSCVDTAVKEVKYHQHLLWSNVPDLNFDRMVFKCLETTFGIENGLDASHLPNNDPIYNPNGYAASRPLGIEIKSNGNLDALRYNSVRNPGAACYALFTPRPVQSMIQSAHYEMIWGESSIRAVVPLGKGLF</sequence>
<organism evidence="2 3">
    <name type="scientific">Exilibacterium tricleocarpae</name>
    <dbReference type="NCBI Taxonomy" id="2591008"/>
    <lineage>
        <taxon>Bacteria</taxon>
        <taxon>Pseudomonadati</taxon>
        <taxon>Pseudomonadota</taxon>
        <taxon>Gammaproteobacteria</taxon>
        <taxon>Cellvibrionales</taxon>
        <taxon>Cellvibrionaceae</taxon>
        <taxon>Exilibacterium</taxon>
    </lineage>
</organism>
<dbReference type="EMBL" id="VHSG01000007">
    <property type="protein sequence ID" value="TQV82720.1"/>
    <property type="molecule type" value="Genomic_DNA"/>
</dbReference>
<evidence type="ECO:0000259" key="1">
    <source>
        <dbReference type="SMART" id="SM00953"/>
    </source>
</evidence>
<evidence type="ECO:0000313" key="2">
    <source>
        <dbReference type="EMBL" id="TQV82720.1"/>
    </source>
</evidence>
<dbReference type="Pfam" id="PF08808">
    <property type="entry name" value="RES"/>
    <property type="match status" value="1"/>
</dbReference>
<keyword evidence="3" id="KW-1185">Reference proteome</keyword>
<comment type="caution">
    <text evidence="2">The sequence shown here is derived from an EMBL/GenBank/DDBJ whole genome shotgun (WGS) entry which is preliminary data.</text>
</comment>
<dbReference type="SMART" id="SM00953">
    <property type="entry name" value="RES"/>
    <property type="match status" value="1"/>
</dbReference>
<protein>
    <submittedName>
        <fullName evidence="2">RES domain-containing protein</fullName>
    </submittedName>
</protein>
<dbReference type="InterPro" id="IPR014914">
    <property type="entry name" value="RES_dom"/>
</dbReference>